<evidence type="ECO:0000259" key="3">
    <source>
        <dbReference type="Pfam" id="PF05532"/>
    </source>
</evidence>
<comment type="similarity">
    <text evidence="1">Belongs to the UPF0337 (CsbD) family.</text>
</comment>
<gene>
    <name evidence="4" type="ORF">SDC9_16861</name>
</gene>
<dbReference type="Pfam" id="PF05532">
    <property type="entry name" value="CsbD"/>
    <property type="match status" value="1"/>
</dbReference>
<organism evidence="4">
    <name type="scientific">bioreactor metagenome</name>
    <dbReference type="NCBI Taxonomy" id="1076179"/>
    <lineage>
        <taxon>unclassified sequences</taxon>
        <taxon>metagenomes</taxon>
        <taxon>ecological metagenomes</taxon>
    </lineage>
</organism>
<reference evidence="4" key="1">
    <citation type="submission" date="2019-08" db="EMBL/GenBank/DDBJ databases">
        <authorList>
            <person name="Kucharzyk K."/>
            <person name="Murdoch R.W."/>
            <person name="Higgins S."/>
            <person name="Loffler F."/>
        </authorList>
    </citation>
    <scope>NUCLEOTIDE SEQUENCE</scope>
</reference>
<feature type="domain" description="CsbD-like" evidence="3">
    <location>
        <begin position="62"/>
        <end position="114"/>
    </location>
</feature>
<dbReference type="InterPro" id="IPR008462">
    <property type="entry name" value="CsbD"/>
</dbReference>
<dbReference type="PANTHER" id="PTHR34977:SF1">
    <property type="entry name" value="UPF0337 PROTEIN YJBJ"/>
    <property type="match status" value="1"/>
</dbReference>
<comment type="caution">
    <text evidence="4">The sequence shown here is derived from an EMBL/GenBank/DDBJ whole genome shotgun (WGS) entry which is preliminary data.</text>
</comment>
<dbReference type="SUPFAM" id="SSF69047">
    <property type="entry name" value="Hypothetical protein YjbJ"/>
    <property type="match status" value="1"/>
</dbReference>
<protein>
    <recommendedName>
        <fullName evidence="3">CsbD-like domain-containing protein</fullName>
    </recommendedName>
</protein>
<dbReference type="PANTHER" id="PTHR34977">
    <property type="entry name" value="UPF0337 PROTEIN YJBJ"/>
    <property type="match status" value="1"/>
</dbReference>
<evidence type="ECO:0000313" key="4">
    <source>
        <dbReference type="EMBL" id="MPL71093.1"/>
    </source>
</evidence>
<sequence length="123" mass="13264">MGSGGGLQEEKFAALKISCGGPAAGPGRDAGTSCGARPLTGGRAERSARTRNHRRRQAMNTDMLEGKWMEIKGSVRAKWGELTDDEVEQVAGNTERLAGLIQQKYGRSKDAAKREVNDFIESL</sequence>
<evidence type="ECO:0000256" key="1">
    <source>
        <dbReference type="ARBA" id="ARBA00009129"/>
    </source>
</evidence>
<dbReference type="Gene3D" id="1.10.1470.10">
    <property type="entry name" value="YjbJ"/>
    <property type="match status" value="1"/>
</dbReference>
<name>A0A644TVS8_9ZZZZ</name>
<dbReference type="InterPro" id="IPR050423">
    <property type="entry name" value="UPF0337_stress_rsp"/>
</dbReference>
<dbReference type="InterPro" id="IPR036629">
    <property type="entry name" value="YjbJ_sf"/>
</dbReference>
<accession>A0A644TVS8</accession>
<proteinExistence type="inferred from homology"/>
<dbReference type="AlphaFoldDB" id="A0A644TVS8"/>
<evidence type="ECO:0000256" key="2">
    <source>
        <dbReference type="SAM" id="MobiDB-lite"/>
    </source>
</evidence>
<feature type="region of interest" description="Disordered" evidence="2">
    <location>
        <begin position="21"/>
        <end position="56"/>
    </location>
</feature>
<dbReference type="EMBL" id="VSSQ01000057">
    <property type="protein sequence ID" value="MPL71093.1"/>
    <property type="molecule type" value="Genomic_DNA"/>
</dbReference>